<dbReference type="Pfam" id="PF09335">
    <property type="entry name" value="VTT_dom"/>
    <property type="match status" value="1"/>
</dbReference>
<gene>
    <name evidence="8" type="ORF">HLUCCA11_07375</name>
</gene>
<keyword evidence="5 6" id="KW-0472">Membrane</keyword>
<comment type="caution">
    <text evidence="8">The sequence shown here is derived from an EMBL/GenBank/DDBJ whole genome shotgun (WGS) entry which is preliminary data.</text>
</comment>
<feature type="transmembrane region" description="Helical" evidence="6">
    <location>
        <begin position="177"/>
        <end position="199"/>
    </location>
</feature>
<evidence type="ECO:0000256" key="6">
    <source>
        <dbReference type="RuleBase" id="RU366058"/>
    </source>
</evidence>
<feature type="domain" description="VTT" evidence="7">
    <location>
        <begin position="79"/>
        <end position="197"/>
    </location>
</feature>
<feature type="transmembrane region" description="Helical" evidence="6">
    <location>
        <begin position="205"/>
        <end position="224"/>
    </location>
</feature>
<feature type="transmembrane region" description="Helical" evidence="6">
    <location>
        <begin position="21"/>
        <end position="40"/>
    </location>
</feature>
<dbReference type="GO" id="GO:0005886">
    <property type="term" value="C:plasma membrane"/>
    <property type="evidence" value="ECO:0007669"/>
    <property type="project" value="UniProtKB-SubCell"/>
</dbReference>
<evidence type="ECO:0000256" key="2">
    <source>
        <dbReference type="ARBA" id="ARBA00022475"/>
    </source>
</evidence>
<name>A0A0P8DHD5_9CYAN</name>
<keyword evidence="4 6" id="KW-1133">Transmembrane helix</keyword>
<evidence type="ECO:0000313" key="9">
    <source>
        <dbReference type="Proteomes" id="UP000050465"/>
    </source>
</evidence>
<dbReference type="PATRIC" id="fig|1666911.3.peg.3773"/>
<feature type="transmembrane region" description="Helical" evidence="6">
    <location>
        <begin position="60"/>
        <end position="79"/>
    </location>
</feature>
<evidence type="ECO:0000256" key="3">
    <source>
        <dbReference type="ARBA" id="ARBA00022692"/>
    </source>
</evidence>
<keyword evidence="2 6" id="KW-1003">Cell membrane</keyword>
<dbReference type="InterPro" id="IPR032816">
    <property type="entry name" value="VTT_dom"/>
</dbReference>
<keyword evidence="3 6" id="KW-0812">Transmembrane</keyword>
<evidence type="ECO:0000256" key="4">
    <source>
        <dbReference type="ARBA" id="ARBA00022989"/>
    </source>
</evidence>
<dbReference type="PANTHER" id="PTHR12677:SF59">
    <property type="entry name" value="GOLGI APPARATUS MEMBRANE PROTEIN TVP38-RELATED"/>
    <property type="match status" value="1"/>
</dbReference>
<reference evidence="8 9" key="1">
    <citation type="submission" date="2015-09" db="EMBL/GenBank/DDBJ databases">
        <title>Identification and resolution of microdiversity through metagenomic sequencing of parallel consortia.</title>
        <authorList>
            <person name="Nelson W.C."/>
            <person name="Romine M.F."/>
            <person name="Lindemann S.R."/>
        </authorList>
    </citation>
    <scope>NUCLEOTIDE SEQUENCE [LARGE SCALE GENOMIC DNA]</scope>
    <source>
        <strain evidence="8">Ana</strain>
    </source>
</reference>
<dbReference type="STRING" id="1666911.HLUCCA11_07375"/>
<organism evidence="8 9">
    <name type="scientific">Phormidesmis priestleyi Ana</name>
    <dbReference type="NCBI Taxonomy" id="1666911"/>
    <lineage>
        <taxon>Bacteria</taxon>
        <taxon>Bacillati</taxon>
        <taxon>Cyanobacteriota</taxon>
        <taxon>Cyanophyceae</taxon>
        <taxon>Leptolyngbyales</taxon>
        <taxon>Leptolyngbyaceae</taxon>
        <taxon>Phormidesmis</taxon>
    </lineage>
</organism>
<dbReference type="Proteomes" id="UP000050465">
    <property type="component" value="Unassembled WGS sequence"/>
</dbReference>
<feature type="transmembrane region" description="Helical" evidence="6">
    <location>
        <begin position="148"/>
        <end position="170"/>
    </location>
</feature>
<evidence type="ECO:0000256" key="1">
    <source>
        <dbReference type="ARBA" id="ARBA00004651"/>
    </source>
</evidence>
<feature type="transmembrane region" description="Helical" evidence="6">
    <location>
        <begin position="91"/>
        <end position="116"/>
    </location>
</feature>
<proteinExistence type="inferred from homology"/>
<evidence type="ECO:0000313" key="8">
    <source>
        <dbReference type="EMBL" id="KPQ36022.1"/>
    </source>
</evidence>
<dbReference type="EMBL" id="LJZR01000008">
    <property type="protein sequence ID" value="KPQ36022.1"/>
    <property type="molecule type" value="Genomic_DNA"/>
</dbReference>
<evidence type="ECO:0000259" key="7">
    <source>
        <dbReference type="Pfam" id="PF09335"/>
    </source>
</evidence>
<dbReference type="AlphaFoldDB" id="A0A0P8DHD5"/>
<comment type="similarity">
    <text evidence="6">Belongs to the TVP38/TMEM64 family.</text>
</comment>
<protein>
    <recommendedName>
        <fullName evidence="6">TVP38/TMEM64 family membrane protein</fullName>
    </recommendedName>
</protein>
<dbReference type="InterPro" id="IPR015414">
    <property type="entry name" value="TMEM64"/>
</dbReference>
<evidence type="ECO:0000256" key="5">
    <source>
        <dbReference type="ARBA" id="ARBA00023136"/>
    </source>
</evidence>
<comment type="subcellular location">
    <subcellularLocation>
        <location evidence="1 6">Cell membrane</location>
        <topology evidence="1 6">Multi-pass membrane protein</topology>
    </subcellularLocation>
</comment>
<dbReference type="PANTHER" id="PTHR12677">
    <property type="entry name" value="GOLGI APPARATUS MEMBRANE PROTEIN TVP38-RELATED"/>
    <property type="match status" value="1"/>
</dbReference>
<sequence length="233" mass="25015">MEKQTEQDASSGSMSRANKSMQRIVGFVGLALLVAVPIILLKQWGVGKAEIQTAVEQMGVWAPLGLFGLRFTSVVIPALPGTAYSVLAGGLLGFGKGLAVVCVSDFLSCALSFWLAKRFGRRLVSRLVGDRFMSKVDSFSERHLERNFFLMTAFLMTGFFDFVAYGIGLAKAPWQKFLPALVLSIGLSNPPIVALGSGLLAQGKLLLVFALLGVFALALLTGWLQRKQGLADG</sequence>
<accession>A0A0P8DHD5</accession>